<keyword evidence="1" id="KW-0812">Transmembrane</keyword>
<dbReference type="RefSeq" id="WP_149283667.1">
    <property type="nucleotide sequence ID" value="NZ_CP038437.2"/>
</dbReference>
<feature type="transmembrane region" description="Helical" evidence="1">
    <location>
        <begin position="74"/>
        <end position="95"/>
    </location>
</feature>
<evidence type="ECO:0000256" key="1">
    <source>
        <dbReference type="SAM" id="Phobius"/>
    </source>
</evidence>
<sequence length="254" mass="29552">MSPFLRHFRNVAIIVAEFASSALQYNVSCVLLAASKFLQVVAFFLPLKILILLASDSAPSYLNKLPIKMSYEELILLFIVMVPVTYIGYVISGVLHRNILDKDLKRWGSEEKVLQNISVKSKYRLLKLHGHSANILSELFLICSSLIMVAFVDVLMAMMMVLMIVTIQYYFAINVFYKKDDDRIGVFNLHRRQYIEYIFSISFITVFLFLSTQVYFYHMGIFEAIFVLLVSRMILQAAQRFSMENIYFVYYLWA</sequence>
<feature type="transmembrane region" description="Helical" evidence="1">
    <location>
        <begin position="40"/>
        <end position="62"/>
    </location>
</feature>
<dbReference type="EMBL" id="CP038437">
    <property type="protein sequence ID" value="QEM80771.1"/>
    <property type="molecule type" value="Genomic_DNA"/>
</dbReference>
<dbReference type="Proteomes" id="UP000324285">
    <property type="component" value="Chromosome"/>
</dbReference>
<gene>
    <name evidence="2" type="ORF">E4T21_03785</name>
</gene>
<accession>A0A5C1NCS9</accession>
<keyword evidence="3" id="KW-1185">Reference proteome</keyword>
<reference evidence="2" key="1">
    <citation type="submission" date="2021-02" db="EMBL/GenBank/DDBJ databases">
        <title>Strain Y2R2, a novel species of the genus Halomonas.</title>
        <authorList>
            <person name="Huang H."/>
        </authorList>
    </citation>
    <scope>NUCLEOTIDE SEQUENCE</scope>
    <source>
        <strain evidence="2">Y2R2</strain>
    </source>
</reference>
<dbReference type="KEGG" id="hbh:E4T21_03785"/>
<feature type="transmembrane region" description="Helical" evidence="1">
    <location>
        <begin position="146"/>
        <end position="173"/>
    </location>
</feature>
<proteinExistence type="predicted"/>
<dbReference type="AlphaFoldDB" id="A0A5C1NCS9"/>
<name>A0A5C1NCS9_9GAMM</name>
<organism evidence="2 3">
    <name type="scientific">Halomonas binhaiensis</name>
    <dbReference type="NCBI Taxonomy" id="2562282"/>
    <lineage>
        <taxon>Bacteria</taxon>
        <taxon>Pseudomonadati</taxon>
        <taxon>Pseudomonadota</taxon>
        <taxon>Gammaproteobacteria</taxon>
        <taxon>Oceanospirillales</taxon>
        <taxon>Halomonadaceae</taxon>
        <taxon>Halomonas</taxon>
    </lineage>
</organism>
<protein>
    <submittedName>
        <fullName evidence="2">Uncharacterized protein</fullName>
    </submittedName>
</protein>
<feature type="transmembrane region" description="Helical" evidence="1">
    <location>
        <begin position="194"/>
        <end position="210"/>
    </location>
</feature>
<evidence type="ECO:0000313" key="2">
    <source>
        <dbReference type="EMBL" id="QEM80771.1"/>
    </source>
</evidence>
<keyword evidence="1" id="KW-0472">Membrane</keyword>
<evidence type="ECO:0000313" key="3">
    <source>
        <dbReference type="Proteomes" id="UP000324285"/>
    </source>
</evidence>
<dbReference type="OrthoDB" id="6184329at2"/>
<keyword evidence="1" id="KW-1133">Transmembrane helix</keyword>